<keyword evidence="2" id="KW-1185">Reference proteome</keyword>
<reference evidence="1" key="1">
    <citation type="submission" date="2020-09" db="EMBL/GenBank/DDBJ databases">
        <title>Genome-Enabled Discovery of Anthraquinone Biosynthesis in Senna tora.</title>
        <authorList>
            <person name="Kang S.-H."/>
            <person name="Pandey R.P."/>
            <person name="Lee C.-M."/>
            <person name="Sim J.-S."/>
            <person name="Jeong J.-T."/>
            <person name="Choi B.-S."/>
            <person name="Jung M."/>
            <person name="Ginzburg D."/>
            <person name="Zhao K."/>
            <person name="Won S.Y."/>
            <person name="Oh T.-J."/>
            <person name="Yu Y."/>
            <person name="Kim N.-H."/>
            <person name="Lee O.R."/>
            <person name="Lee T.-H."/>
            <person name="Bashyal P."/>
            <person name="Kim T.-S."/>
            <person name="Lee W.-H."/>
            <person name="Kawkins C."/>
            <person name="Kim C.-K."/>
            <person name="Kim J.S."/>
            <person name="Ahn B.O."/>
            <person name="Rhee S.Y."/>
            <person name="Sohng J.K."/>
        </authorList>
    </citation>
    <scope>NUCLEOTIDE SEQUENCE</scope>
    <source>
        <tissue evidence="1">Leaf</tissue>
    </source>
</reference>
<proteinExistence type="predicted"/>
<comment type="caution">
    <text evidence="1">The sequence shown here is derived from an EMBL/GenBank/DDBJ whole genome shotgun (WGS) entry which is preliminary data.</text>
</comment>
<evidence type="ECO:0000313" key="1">
    <source>
        <dbReference type="EMBL" id="KAF7826252.1"/>
    </source>
</evidence>
<protein>
    <submittedName>
        <fullName evidence="1">Uncharacterized protein</fullName>
    </submittedName>
</protein>
<name>A0A834WKH1_9FABA</name>
<accession>A0A834WKH1</accession>
<evidence type="ECO:0000313" key="2">
    <source>
        <dbReference type="Proteomes" id="UP000634136"/>
    </source>
</evidence>
<dbReference type="AlphaFoldDB" id="A0A834WKH1"/>
<gene>
    <name evidence="1" type="ORF">G2W53_017416</name>
</gene>
<sequence length="31" mass="3508">MGTHCMGHVWRTIELMSSEFAVTSVSEVVPW</sequence>
<dbReference type="Proteomes" id="UP000634136">
    <property type="component" value="Unassembled WGS sequence"/>
</dbReference>
<dbReference type="EMBL" id="JAAIUW010000006">
    <property type="protein sequence ID" value="KAF7826252.1"/>
    <property type="molecule type" value="Genomic_DNA"/>
</dbReference>
<organism evidence="1 2">
    <name type="scientific">Senna tora</name>
    <dbReference type="NCBI Taxonomy" id="362788"/>
    <lineage>
        <taxon>Eukaryota</taxon>
        <taxon>Viridiplantae</taxon>
        <taxon>Streptophyta</taxon>
        <taxon>Embryophyta</taxon>
        <taxon>Tracheophyta</taxon>
        <taxon>Spermatophyta</taxon>
        <taxon>Magnoliopsida</taxon>
        <taxon>eudicotyledons</taxon>
        <taxon>Gunneridae</taxon>
        <taxon>Pentapetalae</taxon>
        <taxon>rosids</taxon>
        <taxon>fabids</taxon>
        <taxon>Fabales</taxon>
        <taxon>Fabaceae</taxon>
        <taxon>Caesalpinioideae</taxon>
        <taxon>Cassia clade</taxon>
        <taxon>Senna</taxon>
    </lineage>
</organism>